<name>A0A377GB98_9GAMM</name>
<dbReference type="STRING" id="1094715.GCA_000236165_02039"/>
<protein>
    <submittedName>
        <fullName evidence="1">Uncharacterized protein</fullName>
    </submittedName>
</protein>
<reference evidence="1 2" key="1">
    <citation type="submission" date="2018-06" db="EMBL/GenBank/DDBJ databases">
        <authorList>
            <consortium name="Pathogen Informatics"/>
            <person name="Doyle S."/>
        </authorList>
    </citation>
    <scope>NUCLEOTIDE SEQUENCE [LARGE SCALE GENOMIC DNA]</scope>
    <source>
        <strain evidence="1 2">NCTC11370</strain>
    </source>
</reference>
<evidence type="ECO:0000313" key="2">
    <source>
        <dbReference type="Proteomes" id="UP000254554"/>
    </source>
</evidence>
<dbReference type="EMBL" id="UGGT01000001">
    <property type="protein sequence ID" value="STO22107.1"/>
    <property type="molecule type" value="Genomic_DNA"/>
</dbReference>
<dbReference type="AlphaFoldDB" id="A0A377GB98"/>
<sequence length="31" mass="3576">MKYGNIKGLEDEKRFGLIFNLIAATYNIELT</sequence>
<evidence type="ECO:0000313" key="1">
    <source>
        <dbReference type="EMBL" id="STO22107.1"/>
    </source>
</evidence>
<organism evidence="1 2">
    <name type="scientific">Fluoribacter dumoffii</name>
    <dbReference type="NCBI Taxonomy" id="463"/>
    <lineage>
        <taxon>Bacteria</taxon>
        <taxon>Pseudomonadati</taxon>
        <taxon>Pseudomonadota</taxon>
        <taxon>Gammaproteobacteria</taxon>
        <taxon>Legionellales</taxon>
        <taxon>Legionellaceae</taxon>
        <taxon>Fluoribacter</taxon>
    </lineage>
</organism>
<proteinExistence type="predicted"/>
<dbReference type="Proteomes" id="UP000254554">
    <property type="component" value="Unassembled WGS sequence"/>
</dbReference>
<keyword evidence="2" id="KW-1185">Reference proteome</keyword>
<accession>A0A377GB98</accession>
<gene>
    <name evidence="1" type="ORF">NCTC11370_02191</name>
</gene>